<dbReference type="EMBL" id="JAURVH010001528">
    <property type="protein sequence ID" value="KAK5911754.1"/>
    <property type="molecule type" value="Genomic_DNA"/>
</dbReference>
<feature type="compositionally biased region" description="Acidic residues" evidence="1">
    <location>
        <begin position="205"/>
        <end position="218"/>
    </location>
</feature>
<name>A0AAN8HGQ5_CHAGU</name>
<organism evidence="3 4">
    <name type="scientific">Champsocephalus gunnari</name>
    <name type="common">Mackerel icefish</name>
    <dbReference type="NCBI Taxonomy" id="52237"/>
    <lineage>
        <taxon>Eukaryota</taxon>
        <taxon>Metazoa</taxon>
        <taxon>Chordata</taxon>
        <taxon>Craniata</taxon>
        <taxon>Vertebrata</taxon>
        <taxon>Euteleostomi</taxon>
        <taxon>Actinopterygii</taxon>
        <taxon>Neopterygii</taxon>
        <taxon>Teleostei</taxon>
        <taxon>Neoteleostei</taxon>
        <taxon>Acanthomorphata</taxon>
        <taxon>Eupercaria</taxon>
        <taxon>Perciformes</taxon>
        <taxon>Notothenioidei</taxon>
        <taxon>Channichthyidae</taxon>
        <taxon>Champsocephalus</taxon>
    </lineage>
</organism>
<feature type="chain" id="PRO_5042872686" evidence="2">
    <location>
        <begin position="20"/>
        <end position="303"/>
    </location>
</feature>
<feature type="compositionally biased region" description="Polar residues" evidence="1">
    <location>
        <begin position="117"/>
        <end position="127"/>
    </location>
</feature>
<keyword evidence="4" id="KW-1185">Reference proteome</keyword>
<proteinExistence type="predicted"/>
<feature type="compositionally biased region" description="Basic and acidic residues" evidence="1">
    <location>
        <begin position="219"/>
        <end position="228"/>
    </location>
</feature>
<evidence type="ECO:0000256" key="1">
    <source>
        <dbReference type="SAM" id="MobiDB-lite"/>
    </source>
</evidence>
<accession>A0AAN8HGQ5</accession>
<dbReference type="AlphaFoldDB" id="A0AAN8HGQ5"/>
<protein>
    <submittedName>
        <fullName evidence="3">Uncharacterized protein</fullName>
    </submittedName>
</protein>
<reference evidence="3 4" key="1">
    <citation type="journal article" date="2023" name="Mol. Biol. Evol.">
        <title>Genomics of Secondarily Temperate Adaptation in the Only Non-Antarctic Icefish.</title>
        <authorList>
            <person name="Rivera-Colon A.G."/>
            <person name="Rayamajhi N."/>
            <person name="Minhas B.F."/>
            <person name="Madrigal G."/>
            <person name="Bilyk K.T."/>
            <person name="Yoon V."/>
            <person name="Hune M."/>
            <person name="Gregory S."/>
            <person name="Cheng C.H.C."/>
            <person name="Catchen J.M."/>
        </authorList>
    </citation>
    <scope>NUCLEOTIDE SEQUENCE [LARGE SCALE GENOMIC DNA]</scope>
    <source>
        <tissue evidence="3">White muscle</tissue>
    </source>
</reference>
<feature type="compositionally biased region" description="Low complexity" evidence="1">
    <location>
        <begin position="80"/>
        <end position="96"/>
    </location>
</feature>
<gene>
    <name evidence="3" type="ORF">CgunFtcFv8_005900</name>
</gene>
<feature type="signal peptide" evidence="2">
    <location>
        <begin position="1"/>
        <end position="19"/>
    </location>
</feature>
<feature type="region of interest" description="Disordered" evidence="1">
    <location>
        <begin position="161"/>
        <end position="303"/>
    </location>
</feature>
<feature type="compositionally biased region" description="Basic and acidic residues" evidence="1">
    <location>
        <begin position="165"/>
        <end position="177"/>
    </location>
</feature>
<evidence type="ECO:0000313" key="4">
    <source>
        <dbReference type="Proteomes" id="UP001331515"/>
    </source>
</evidence>
<feature type="compositionally biased region" description="Basic and acidic residues" evidence="1">
    <location>
        <begin position="193"/>
        <end position="204"/>
    </location>
</feature>
<keyword evidence="2" id="KW-0732">Signal</keyword>
<sequence>MLRGCVILLLLAFAGLSLAAPVPDETAADERIELLLDHLNDVVAGNTTSEEQSQESSESAESSETQESSDSDSERESSKSAESAETQETNENAAESTDADVSSVEELNPAVLANSKEPGSNDTTVPATDSDESGPDDDSELSPSLTLTLTNLGLMMTLSTGSEVLTEKDDSMDDKGPYEGVSLATGEEEKEGDDIGEKDPKESGEDVMEGDDTSEEKDSEGGGIKENDATMDETDEKKSDGAIKPDANNSEYEPKKDDSPDLLDPSNTDKDEGNPEHSHPDTEGPSADQQLVQPVDSTTAAGI</sequence>
<evidence type="ECO:0000256" key="2">
    <source>
        <dbReference type="SAM" id="SignalP"/>
    </source>
</evidence>
<evidence type="ECO:0000313" key="3">
    <source>
        <dbReference type="EMBL" id="KAK5911754.1"/>
    </source>
</evidence>
<comment type="caution">
    <text evidence="3">The sequence shown here is derived from an EMBL/GenBank/DDBJ whole genome shotgun (WGS) entry which is preliminary data.</text>
</comment>
<feature type="compositionally biased region" description="Basic and acidic residues" evidence="1">
    <location>
        <begin position="267"/>
        <end position="282"/>
    </location>
</feature>
<dbReference type="Proteomes" id="UP001331515">
    <property type="component" value="Unassembled WGS sequence"/>
</dbReference>
<feature type="compositionally biased region" description="Low complexity" evidence="1">
    <location>
        <begin position="47"/>
        <end position="66"/>
    </location>
</feature>
<feature type="compositionally biased region" description="Acidic residues" evidence="1">
    <location>
        <begin position="129"/>
        <end position="140"/>
    </location>
</feature>
<feature type="region of interest" description="Disordered" evidence="1">
    <location>
        <begin position="45"/>
        <end position="146"/>
    </location>
</feature>
<feature type="compositionally biased region" description="Polar residues" evidence="1">
    <location>
        <begin position="287"/>
        <end position="303"/>
    </location>
</feature>